<dbReference type="SUPFAM" id="SSF53756">
    <property type="entry name" value="UDP-Glycosyltransferase/glycogen phosphorylase"/>
    <property type="match status" value="1"/>
</dbReference>
<dbReference type="PANTHER" id="PTHR22916">
    <property type="entry name" value="GLYCOSYLTRANSFERASE"/>
    <property type="match status" value="1"/>
</dbReference>
<feature type="domain" description="Glycosyltransferase 2-like" evidence="1">
    <location>
        <begin position="428"/>
        <end position="555"/>
    </location>
</feature>
<proteinExistence type="predicted"/>
<organism evidence="2 3">
    <name type="scientific">Sphingobium scionense</name>
    <dbReference type="NCBI Taxonomy" id="1404341"/>
    <lineage>
        <taxon>Bacteria</taxon>
        <taxon>Pseudomonadati</taxon>
        <taxon>Pseudomonadota</taxon>
        <taxon>Alphaproteobacteria</taxon>
        <taxon>Sphingomonadales</taxon>
        <taxon>Sphingomonadaceae</taxon>
        <taxon>Sphingobium</taxon>
    </lineage>
</organism>
<gene>
    <name evidence="2" type="ORF">GGQ90_002373</name>
</gene>
<dbReference type="InterPro" id="IPR001173">
    <property type="entry name" value="Glyco_trans_2-like"/>
</dbReference>
<dbReference type="Pfam" id="PF00535">
    <property type="entry name" value="Glycos_transf_2"/>
    <property type="match status" value="1"/>
</dbReference>
<dbReference type="InterPro" id="IPR029044">
    <property type="entry name" value="Nucleotide-diphossugar_trans"/>
</dbReference>
<dbReference type="CDD" id="cd00761">
    <property type="entry name" value="Glyco_tranf_GTA_type"/>
    <property type="match status" value="1"/>
</dbReference>
<protein>
    <submittedName>
        <fullName evidence="2">Glycosyltransferase involved in cell wall biosynthesis</fullName>
    </submittedName>
</protein>
<keyword evidence="3" id="KW-1185">Reference proteome</keyword>
<evidence type="ECO:0000313" key="3">
    <source>
        <dbReference type="Proteomes" id="UP000590524"/>
    </source>
</evidence>
<dbReference type="Gene3D" id="3.40.50.2000">
    <property type="entry name" value="Glycogen Phosphorylase B"/>
    <property type="match status" value="2"/>
</dbReference>
<dbReference type="EMBL" id="JACIEU010000008">
    <property type="protein sequence ID" value="MBB4148590.1"/>
    <property type="molecule type" value="Genomic_DNA"/>
</dbReference>
<evidence type="ECO:0000259" key="1">
    <source>
        <dbReference type="Pfam" id="PF00535"/>
    </source>
</evidence>
<dbReference type="RefSeq" id="WP_188082327.1">
    <property type="nucleotide sequence ID" value="NZ_JACIEU010000008.1"/>
</dbReference>
<dbReference type="SUPFAM" id="SSF53448">
    <property type="entry name" value="Nucleotide-diphospho-sugar transferases"/>
    <property type="match status" value="1"/>
</dbReference>
<sequence length="1040" mass="118000">MMQADTIDGVDTSSPSAVEPMHNYRGDVNYIRKGKIFGWAWNPSAPDDHLHILLTQGDTLLVKVAASLFRKDLRAAGIGDGKHAFAIPIPQKFRRGGLHRMEVRFENGALVKRGEVEIGAAPGLEVEMVEIEAEDTQLPQVAETKAKKRGTAKGVKSAPKELERQAKLIRASKNVHSKWYLDTYEDAARAGIDPSLHYLLYGAAMGRNPGKSFDTQFYLDQYPEVRASGLNPLLHYVEHGQKHGYKTKAPKDFALRDMKRTKDKLLSLGFTDKALDDLQKILANSPDEEVRTLAARELVLWHMRSKTSEGYATALHYAQQSHASTTSLDHRRRMVTAILLCQYFLGLREEASTTYEEAALVGELSPDAMLAWINFQETPEARITWINHVLQSFAIPPIGLLPDEGQPLYDRLTAAEPAQKITDGPKVTVLVAAYEAADVLPTALRSLQEQSWQNLEILVLDDCSPSSGTCDVTEKFAATDPRIRLIRMEQNGGAYVARNRGLDEATGTYVTLHDADDWSHPLKIETQVRFMEDNPDVMGCTTQQSRATEDLVFWRMNADGKLLNLNTSSFMFRREEVQAACGYWDDVRFGADTELIKRMTSAFGKNCVKRLFNGPFSFQRISDSSIVGSPYFGIEGFHFGVRFLYHEAYRHYHFDESRPNYHNNQKKLFATPNVMRKDRLRVGTERHFDVIIASDFRMAGGSTRSSIEEMLCHEKFGISHAHFHMFRYDFETERSVFSVLGDNFDSEHMNVLGYGENASCDLLILRYPPILQHRQRYLPKINAKHIKVIVNQPPMSDYSELGEVRYDLASCAENVRHYFGKDAQWHPIGPLVREALHTHHAHELPHITLSEQDWLNVIDIEGWSRGPRQRSPQDKLRIGRHSRDHEHKWPHRREDILAAYPASDDVEVHVLGGASAPATVIGDIPQNWTVHPFGSLHPREFLADIDVYIYFAHPDWVESFGRVIIEAMAVGVPVILPEIYRPLFQDSVLYATPATAMDLARTLHGDPAFYDAQVRKAQQYVQDNFSYETHVERLKRLQST</sequence>
<accession>A0A7W6PX46</accession>
<comment type="caution">
    <text evidence="2">The sequence shown here is derived from an EMBL/GenBank/DDBJ whole genome shotgun (WGS) entry which is preliminary data.</text>
</comment>
<dbReference type="Proteomes" id="UP000590524">
    <property type="component" value="Unassembled WGS sequence"/>
</dbReference>
<dbReference type="Gene3D" id="3.90.550.10">
    <property type="entry name" value="Spore Coat Polysaccharide Biosynthesis Protein SpsA, Chain A"/>
    <property type="match status" value="1"/>
</dbReference>
<reference evidence="2 3" key="1">
    <citation type="submission" date="2020-08" db="EMBL/GenBank/DDBJ databases">
        <title>Genomic Encyclopedia of Type Strains, Phase IV (KMG-IV): sequencing the most valuable type-strain genomes for metagenomic binning, comparative biology and taxonomic classification.</title>
        <authorList>
            <person name="Goeker M."/>
        </authorList>
    </citation>
    <scope>NUCLEOTIDE SEQUENCE [LARGE SCALE GENOMIC DNA]</scope>
    <source>
        <strain evidence="2 3">DSM 19371</strain>
    </source>
</reference>
<dbReference type="GO" id="GO:0016758">
    <property type="term" value="F:hexosyltransferase activity"/>
    <property type="evidence" value="ECO:0007669"/>
    <property type="project" value="UniProtKB-ARBA"/>
</dbReference>
<dbReference type="PANTHER" id="PTHR22916:SF3">
    <property type="entry name" value="UDP-GLCNAC:BETAGAL BETA-1,3-N-ACETYLGLUCOSAMINYLTRANSFERASE-LIKE PROTEIN 1"/>
    <property type="match status" value="1"/>
</dbReference>
<dbReference type="AlphaFoldDB" id="A0A7W6PX46"/>
<evidence type="ECO:0000313" key="2">
    <source>
        <dbReference type="EMBL" id="MBB4148590.1"/>
    </source>
</evidence>
<name>A0A7W6PX46_9SPHN</name>
<keyword evidence="2" id="KW-0808">Transferase</keyword>